<reference evidence="6 7" key="1">
    <citation type="submission" date="2024-02" db="EMBL/GenBank/DDBJ databases">
        <authorList>
            <person name="Daric V."/>
            <person name="Darras S."/>
        </authorList>
    </citation>
    <scope>NUCLEOTIDE SEQUENCE [LARGE SCALE GENOMIC DNA]</scope>
</reference>
<organism evidence="6 7">
    <name type="scientific">Clavelina lepadiformis</name>
    <name type="common">Light-bulb sea squirt</name>
    <name type="synonym">Ascidia lepadiformis</name>
    <dbReference type="NCBI Taxonomy" id="159417"/>
    <lineage>
        <taxon>Eukaryota</taxon>
        <taxon>Metazoa</taxon>
        <taxon>Chordata</taxon>
        <taxon>Tunicata</taxon>
        <taxon>Ascidiacea</taxon>
        <taxon>Aplousobranchia</taxon>
        <taxon>Clavelinidae</taxon>
        <taxon>Clavelina</taxon>
    </lineage>
</organism>
<dbReference type="InterPro" id="IPR011993">
    <property type="entry name" value="PH-like_dom_sf"/>
</dbReference>
<name>A0ABP0GSC9_CLALP</name>
<dbReference type="PANTHER" id="PTHR16186:SF9">
    <property type="entry name" value="SH2 DOMAIN-CONTAINING PROTEIN"/>
    <property type="match status" value="1"/>
</dbReference>
<evidence type="ECO:0000313" key="7">
    <source>
        <dbReference type="Proteomes" id="UP001642483"/>
    </source>
</evidence>
<dbReference type="InterPro" id="IPR039111">
    <property type="entry name" value="STAP1/STAP2"/>
</dbReference>
<feature type="region of interest" description="Disordered" evidence="3">
    <location>
        <begin position="407"/>
        <end position="429"/>
    </location>
</feature>
<accession>A0ABP0GSC9</accession>
<dbReference type="SUPFAM" id="SSF50729">
    <property type="entry name" value="PH domain-like"/>
    <property type="match status" value="1"/>
</dbReference>
<evidence type="ECO:0000256" key="3">
    <source>
        <dbReference type="SAM" id="MobiDB-lite"/>
    </source>
</evidence>
<gene>
    <name evidence="6" type="ORF">CVLEPA_LOCUS27996</name>
</gene>
<keyword evidence="7" id="KW-1185">Reference proteome</keyword>
<dbReference type="InterPro" id="IPR001849">
    <property type="entry name" value="PH_domain"/>
</dbReference>
<dbReference type="SUPFAM" id="SSF55550">
    <property type="entry name" value="SH2 domain"/>
    <property type="match status" value="1"/>
</dbReference>
<evidence type="ECO:0000256" key="2">
    <source>
        <dbReference type="PROSITE-ProRule" id="PRU00191"/>
    </source>
</evidence>
<evidence type="ECO:0000259" key="5">
    <source>
        <dbReference type="PROSITE" id="PS50003"/>
    </source>
</evidence>
<dbReference type="InterPro" id="IPR000980">
    <property type="entry name" value="SH2"/>
</dbReference>
<evidence type="ECO:0000313" key="6">
    <source>
        <dbReference type="EMBL" id="CAK8694642.1"/>
    </source>
</evidence>
<evidence type="ECO:0000259" key="4">
    <source>
        <dbReference type="PROSITE" id="PS50001"/>
    </source>
</evidence>
<proteinExistence type="predicted"/>
<evidence type="ECO:0000256" key="1">
    <source>
        <dbReference type="ARBA" id="ARBA00022999"/>
    </source>
</evidence>
<dbReference type="Proteomes" id="UP001642483">
    <property type="component" value="Unassembled WGS sequence"/>
</dbReference>
<dbReference type="Gene3D" id="2.30.29.30">
    <property type="entry name" value="Pleckstrin-homology domain (PH domain)/Phosphotyrosine-binding domain (PTB)"/>
    <property type="match status" value="1"/>
</dbReference>
<feature type="region of interest" description="Disordered" evidence="3">
    <location>
        <begin position="223"/>
        <end position="261"/>
    </location>
</feature>
<dbReference type="PROSITE" id="PS50003">
    <property type="entry name" value="PH_DOMAIN"/>
    <property type="match status" value="1"/>
</dbReference>
<dbReference type="InterPro" id="IPR036860">
    <property type="entry name" value="SH2_dom_sf"/>
</dbReference>
<comment type="caution">
    <text evidence="6">The sequence shown here is derived from an EMBL/GenBank/DDBJ whole genome shotgun (WGS) entry which is preliminary data.</text>
</comment>
<feature type="domain" description="PH" evidence="5">
    <location>
        <begin position="15"/>
        <end position="137"/>
    </location>
</feature>
<dbReference type="PROSITE" id="PS50001">
    <property type="entry name" value="SH2"/>
    <property type="match status" value="1"/>
</dbReference>
<dbReference type="EMBL" id="CAWYQH010000141">
    <property type="protein sequence ID" value="CAK8694642.1"/>
    <property type="molecule type" value="Genomic_DNA"/>
</dbReference>
<sequence length="445" mass="50747">MNTNAISRKSSSKGKLYFFGWLHIKSSKSSKTSLYNKNQFEHRYYTQLRGNNLVLFTKESDAVGVSSHVEDKIPLKHVTSVTNTLKTRTLPIPSTTSPKAQIVLAYGPGNPWTEVKLWADSSYEQEEWYRYIHTTALLQIPKNIDNILPGQIQELEDIIQEISRPQSLPNLLHPDLAEDMYVAMNVASTTKASASRRISMIDGQPPQRPLRDDQSSDIYMDMTRQSHSPHRSVIRKGQASPRRPPSFRDVDKPLPSLPVNSTNIQVPKKIESSAPRWMYNQVMSRSESERLLDQNLRLGNLLVRRRTISDLNNNWPYAVSMKLENGKFKHFLVKKVSEGVQEEYMIHLGGDVHPHLYSLEDVVNYFVEESEGVYKPLTEHSNRPADETEDFYNTKISLQYASQDTRSSGTFNGNYTTTQSRFSSSPALMSSQVTRDATISKNVEM</sequence>
<feature type="domain" description="SH2" evidence="4">
    <location>
        <begin position="277"/>
        <end position="385"/>
    </location>
</feature>
<dbReference type="PANTHER" id="PTHR16186">
    <property type="entry name" value="SIGNAL-TRANSDUCING ADAPTOR PROTEIN-RELATED"/>
    <property type="match status" value="1"/>
</dbReference>
<keyword evidence="1 2" id="KW-0727">SH2 domain</keyword>
<evidence type="ECO:0008006" key="8">
    <source>
        <dbReference type="Google" id="ProtNLM"/>
    </source>
</evidence>
<protein>
    <recommendedName>
        <fullName evidence="8">SH2 domain-containing protein</fullName>
    </recommendedName>
</protein>
<dbReference type="Gene3D" id="3.30.505.10">
    <property type="entry name" value="SH2 domain"/>
    <property type="match status" value="1"/>
</dbReference>